<dbReference type="Proteomes" id="UP000276603">
    <property type="component" value="Unassembled WGS sequence"/>
</dbReference>
<evidence type="ECO:0000313" key="2">
    <source>
        <dbReference type="EMBL" id="RKN82813.1"/>
    </source>
</evidence>
<feature type="domain" description="ABM" evidence="1">
    <location>
        <begin position="6"/>
        <end position="94"/>
    </location>
</feature>
<dbReference type="InterPro" id="IPR011008">
    <property type="entry name" value="Dimeric_a/b-barrel"/>
</dbReference>
<name>A0A3B0CAM1_9FLAO</name>
<dbReference type="InterPro" id="IPR050744">
    <property type="entry name" value="AI-2_Isomerase_LsrG"/>
</dbReference>
<dbReference type="Gene3D" id="3.30.70.100">
    <property type="match status" value="1"/>
</dbReference>
<dbReference type="Pfam" id="PF03992">
    <property type="entry name" value="ABM"/>
    <property type="match status" value="1"/>
</dbReference>
<dbReference type="OrthoDB" id="9806189at2"/>
<evidence type="ECO:0000313" key="3">
    <source>
        <dbReference type="Proteomes" id="UP000276603"/>
    </source>
</evidence>
<accession>A0A3B0CAM1</accession>
<dbReference type="AlphaFoldDB" id="A0A3B0CAM1"/>
<keyword evidence="2" id="KW-0560">Oxidoreductase</keyword>
<dbReference type="RefSeq" id="WP_120710004.1">
    <property type="nucleotide sequence ID" value="NZ_RBCJ01000001.1"/>
</dbReference>
<sequence>MNNNQLTVIARILVKPEKKEFVKNELLKLIEITRKEEGCINYDLHQDNENKNLFLFYENWSSRELWQKHINNSHISDYRKATEGAIEEFTLNEMTLIG</sequence>
<gene>
    <name evidence="2" type="ORF">D7Z94_02945</name>
</gene>
<protein>
    <submittedName>
        <fullName evidence="2">Antibiotic biosynthesis monooxygenase</fullName>
    </submittedName>
</protein>
<dbReference type="InterPro" id="IPR007138">
    <property type="entry name" value="ABM_dom"/>
</dbReference>
<dbReference type="GO" id="GO:0004497">
    <property type="term" value="F:monooxygenase activity"/>
    <property type="evidence" value="ECO:0007669"/>
    <property type="project" value="UniProtKB-KW"/>
</dbReference>
<dbReference type="SUPFAM" id="SSF54909">
    <property type="entry name" value="Dimeric alpha+beta barrel"/>
    <property type="match status" value="1"/>
</dbReference>
<dbReference type="EMBL" id="RBCJ01000001">
    <property type="protein sequence ID" value="RKN82813.1"/>
    <property type="molecule type" value="Genomic_DNA"/>
</dbReference>
<evidence type="ECO:0000259" key="1">
    <source>
        <dbReference type="PROSITE" id="PS51725"/>
    </source>
</evidence>
<reference evidence="2 3" key="1">
    <citation type="submission" date="2018-10" db="EMBL/GenBank/DDBJ databases">
        <title>Ulvibacterium marinum gen. nov., sp. nov., a novel marine bacterium of the family Flavobacteriaceae, isolated from a culture of the green alga Ulva prolifera.</title>
        <authorList>
            <person name="Zhang Z."/>
        </authorList>
    </citation>
    <scope>NUCLEOTIDE SEQUENCE [LARGE SCALE GENOMIC DNA]</scope>
    <source>
        <strain evidence="2 3">CCMM003</strain>
    </source>
</reference>
<keyword evidence="3" id="KW-1185">Reference proteome</keyword>
<comment type="caution">
    <text evidence="2">The sequence shown here is derived from an EMBL/GenBank/DDBJ whole genome shotgun (WGS) entry which is preliminary data.</text>
</comment>
<keyword evidence="2" id="KW-0503">Monooxygenase</keyword>
<dbReference type="PANTHER" id="PTHR33336">
    <property type="entry name" value="QUINOL MONOOXYGENASE YGIN-RELATED"/>
    <property type="match status" value="1"/>
</dbReference>
<proteinExistence type="predicted"/>
<organism evidence="2 3">
    <name type="scientific">Ulvibacterium marinum</name>
    <dbReference type="NCBI Taxonomy" id="2419782"/>
    <lineage>
        <taxon>Bacteria</taxon>
        <taxon>Pseudomonadati</taxon>
        <taxon>Bacteroidota</taxon>
        <taxon>Flavobacteriia</taxon>
        <taxon>Flavobacteriales</taxon>
        <taxon>Flavobacteriaceae</taxon>
        <taxon>Ulvibacterium</taxon>
    </lineage>
</organism>
<dbReference type="PROSITE" id="PS51725">
    <property type="entry name" value="ABM"/>
    <property type="match status" value="1"/>
</dbReference>
<dbReference type="PANTHER" id="PTHR33336:SF3">
    <property type="entry name" value="ABM DOMAIN-CONTAINING PROTEIN"/>
    <property type="match status" value="1"/>
</dbReference>